<dbReference type="CDD" id="cd00077">
    <property type="entry name" value="HDc"/>
    <property type="match status" value="1"/>
</dbReference>
<dbReference type="Proteomes" id="UP000231203">
    <property type="component" value="Unassembled WGS sequence"/>
</dbReference>
<dbReference type="InterPro" id="IPR007685">
    <property type="entry name" value="RelA_SpoT"/>
</dbReference>
<dbReference type="Pfam" id="PF02824">
    <property type="entry name" value="TGS"/>
    <property type="match status" value="1"/>
</dbReference>
<dbReference type="FunFam" id="3.10.20.30:FF:000002">
    <property type="entry name" value="GTP pyrophosphokinase (RelA/SpoT)"/>
    <property type="match status" value="1"/>
</dbReference>
<evidence type="ECO:0000256" key="2">
    <source>
        <dbReference type="RuleBase" id="RU003847"/>
    </source>
</evidence>
<dbReference type="GO" id="GO:0015969">
    <property type="term" value="P:guanosine tetraphosphate metabolic process"/>
    <property type="evidence" value="ECO:0007669"/>
    <property type="project" value="InterPro"/>
</dbReference>
<dbReference type="NCBIfam" id="TIGR00691">
    <property type="entry name" value="spoT_relA"/>
    <property type="match status" value="1"/>
</dbReference>
<dbReference type="PANTHER" id="PTHR21262">
    <property type="entry name" value="GUANOSINE-3',5'-BIS DIPHOSPHATE 3'-PYROPHOSPHOHYDROLASE"/>
    <property type="match status" value="1"/>
</dbReference>
<accession>A0A2G6MU20</accession>
<dbReference type="Pfam" id="PF19296">
    <property type="entry name" value="RelA_AH_RIS"/>
    <property type="match status" value="1"/>
</dbReference>
<dbReference type="InterPro" id="IPR033655">
    <property type="entry name" value="TGS_RelA/SpoT"/>
</dbReference>
<feature type="domain" description="TGS" evidence="5">
    <location>
        <begin position="386"/>
        <end position="447"/>
    </location>
</feature>
<comment type="function">
    <text evidence="2">In eubacteria ppGpp (guanosine 3'-diphosphate 5'-diphosphate) is a mediator of the stringent response that coordinates a variety of cellular activities in response to changes in nutritional abundance.</text>
</comment>
<dbReference type="Gene3D" id="3.30.460.10">
    <property type="entry name" value="Beta Polymerase, domain 2"/>
    <property type="match status" value="1"/>
</dbReference>
<sequence>MIRINDILDKIYEYSPDADVSLIERAYIYSAQVHEGQVRLSGEPYLSHPLEVANILADMKLDMESIAAALLHDVIEDTPATKEDISDMFGPGVAHIVEGVTKLSALHAATKVAQQAESLRKMILAMADDIRVVLIKLADRLHNMRTLKYHRKPEKQAIIAQETLDIYAPIAARLGIFWIKNELEERAFFYTLREEHDRILALVNKAKDEQEAYINEVSTSLHYKMEEMELPCQIKGRFKSFYSIYQKMLSQGLEFDEVYDIVAFRIILDTEPQCYAAMGAVHSMWKPIYYKIKDYIGNPKPNMYQSIHTTVIGPKGERVEIQIRTHEMNRVAESGIAAHWSYKEGTRIDENTGELFAWIRNLVENQENLKDPDEFLENVRIDLYPGEIYVFTPAGEIKTLPKKATPVDFAYRIHTEVGAQCTGARVNGKLVPLSHELRTGDTIEIITTKGHKPNRDWLNFVKTVKAKTKIRAYINAKERERSYSLGREMCEKTFRKRGQNFKALVKSGHISSVAESLGFKTVDDLIAHVGFGQMTALQLLNRAVPDIGKNSKDTDGAIIEKTVFRRSDKRTTGVIVKGLDDILVKFSRCCNPLPGDPIIGYITQGQGVAIHRKNCINILKVSSERIIEVEWAIDITESYPASISIKTDDRHGLLADIAAVISKAGINISNAHSETSDEGIGVFYFTIMVESSGQLKKLMSELRRVKTVNDVKRVITEET</sequence>
<dbReference type="PANTHER" id="PTHR21262:SF31">
    <property type="entry name" value="GTP PYROPHOSPHOKINASE"/>
    <property type="match status" value="1"/>
</dbReference>
<comment type="similarity">
    <text evidence="2">Belongs to the relA/spoT family.</text>
</comment>
<protein>
    <submittedName>
        <fullName evidence="6">GTP pyrophosphokinase</fullName>
    </submittedName>
</protein>
<dbReference type="Pfam" id="PF13291">
    <property type="entry name" value="ACT_4"/>
    <property type="match status" value="1"/>
</dbReference>
<dbReference type="Gene3D" id="3.10.20.30">
    <property type="match status" value="1"/>
</dbReference>
<dbReference type="Gene3D" id="3.30.70.260">
    <property type="match status" value="1"/>
</dbReference>
<dbReference type="GO" id="GO:0015949">
    <property type="term" value="P:nucleobase-containing small molecule interconversion"/>
    <property type="evidence" value="ECO:0007669"/>
    <property type="project" value="UniProtKB-ARBA"/>
</dbReference>
<gene>
    <name evidence="6" type="ORF">CSA25_00290</name>
</gene>
<evidence type="ECO:0000256" key="1">
    <source>
        <dbReference type="ARBA" id="ARBA00025704"/>
    </source>
</evidence>
<dbReference type="InterPro" id="IPR012675">
    <property type="entry name" value="Beta-grasp_dom_sf"/>
</dbReference>
<dbReference type="CDD" id="cd04876">
    <property type="entry name" value="ACT_RelA-SpoT"/>
    <property type="match status" value="1"/>
</dbReference>
<comment type="caution">
    <text evidence="6">The sequence shown here is derived from an EMBL/GenBank/DDBJ whole genome shotgun (WGS) entry which is preliminary data.</text>
</comment>
<dbReference type="InterPro" id="IPR004811">
    <property type="entry name" value="RelA/Spo_fam"/>
</dbReference>
<dbReference type="GO" id="GO:0016301">
    <property type="term" value="F:kinase activity"/>
    <property type="evidence" value="ECO:0007669"/>
    <property type="project" value="UniProtKB-KW"/>
</dbReference>
<comment type="pathway">
    <text evidence="1">Purine metabolism.</text>
</comment>
<dbReference type="InterPro" id="IPR003607">
    <property type="entry name" value="HD/PDEase_dom"/>
</dbReference>
<dbReference type="PROSITE" id="PS51880">
    <property type="entry name" value="TGS"/>
    <property type="match status" value="1"/>
</dbReference>
<dbReference type="InterPro" id="IPR045600">
    <property type="entry name" value="RelA/SpoT_AH_RIS"/>
</dbReference>
<feature type="domain" description="ACT" evidence="3">
    <location>
        <begin position="642"/>
        <end position="716"/>
    </location>
</feature>
<dbReference type="Pfam" id="PF13328">
    <property type="entry name" value="HD_4"/>
    <property type="match status" value="1"/>
</dbReference>
<dbReference type="InterPro" id="IPR004095">
    <property type="entry name" value="TGS"/>
</dbReference>
<evidence type="ECO:0000259" key="5">
    <source>
        <dbReference type="PROSITE" id="PS51880"/>
    </source>
</evidence>
<dbReference type="EMBL" id="PDTI01000005">
    <property type="protein sequence ID" value="PIE63456.1"/>
    <property type="molecule type" value="Genomic_DNA"/>
</dbReference>
<dbReference type="SUPFAM" id="SSF81301">
    <property type="entry name" value="Nucleotidyltransferase"/>
    <property type="match status" value="1"/>
</dbReference>
<dbReference type="Pfam" id="PF04607">
    <property type="entry name" value="RelA_SpoT"/>
    <property type="match status" value="1"/>
</dbReference>
<dbReference type="GO" id="GO:0005886">
    <property type="term" value="C:plasma membrane"/>
    <property type="evidence" value="ECO:0007669"/>
    <property type="project" value="TreeGrafter"/>
</dbReference>
<reference evidence="6 7" key="1">
    <citation type="submission" date="2017-10" db="EMBL/GenBank/DDBJ databases">
        <title>Novel microbial diversity and functional potential in the marine mammal oral microbiome.</title>
        <authorList>
            <person name="Dudek N.K."/>
            <person name="Sun C.L."/>
            <person name="Burstein D."/>
            <person name="Kantor R.S."/>
            <person name="Aliaga Goltsman D.S."/>
            <person name="Bik E.M."/>
            <person name="Thomas B.C."/>
            <person name="Banfield J.F."/>
            <person name="Relman D.A."/>
        </authorList>
    </citation>
    <scope>NUCLEOTIDE SEQUENCE [LARGE SCALE GENOMIC DNA]</scope>
    <source>
        <strain evidence="6">DOLJORAL78_47_202</strain>
    </source>
</reference>
<dbReference type="CDD" id="cd05399">
    <property type="entry name" value="NT_Rel-Spo_like"/>
    <property type="match status" value="1"/>
</dbReference>
<dbReference type="InterPro" id="IPR012676">
    <property type="entry name" value="TGS-like"/>
</dbReference>
<dbReference type="FunFam" id="1.10.3210.10:FF:000001">
    <property type="entry name" value="GTP pyrophosphokinase RelA"/>
    <property type="match status" value="1"/>
</dbReference>
<dbReference type="SUPFAM" id="SSF81271">
    <property type="entry name" value="TGS-like"/>
    <property type="match status" value="1"/>
</dbReference>
<dbReference type="SMART" id="SM00471">
    <property type="entry name" value="HDc"/>
    <property type="match status" value="1"/>
</dbReference>
<dbReference type="InterPro" id="IPR045865">
    <property type="entry name" value="ACT-like_dom_sf"/>
</dbReference>
<dbReference type="SUPFAM" id="SSF109604">
    <property type="entry name" value="HD-domain/PDEase-like"/>
    <property type="match status" value="1"/>
</dbReference>
<dbReference type="PROSITE" id="PS51831">
    <property type="entry name" value="HD"/>
    <property type="match status" value="1"/>
</dbReference>
<dbReference type="PROSITE" id="PS51671">
    <property type="entry name" value="ACT"/>
    <property type="match status" value="1"/>
</dbReference>
<keyword evidence="6" id="KW-0418">Kinase</keyword>
<dbReference type="SMART" id="SM00954">
    <property type="entry name" value="RelA_SpoT"/>
    <property type="match status" value="1"/>
</dbReference>
<name>A0A2G6MU20_9BACT</name>
<dbReference type="SUPFAM" id="SSF55021">
    <property type="entry name" value="ACT-like"/>
    <property type="match status" value="1"/>
</dbReference>
<evidence type="ECO:0000259" key="3">
    <source>
        <dbReference type="PROSITE" id="PS51671"/>
    </source>
</evidence>
<evidence type="ECO:0000259" key="4">
    <source>
        <dbReference type="PROSITE" id="PS51831"/>
    </source>
</evidence>
<dbReference type="AlphaFoldDB" id="A0A2G6MU20"/>
<organism evidence="6 7">
    <name type="scientific">Desulfobacter postgatei</name>
    <dbReference type="NCBI Taxonomy" id="2293"/>
    <lineage>
        <taxon>Bacteria</taxon>
        <taxon>Pseudomonadati</taxon>
        <taxon>Thermodesulfobacteriota</taxon>
        <taxon>Desulfobacteria</taxon>
        <taxon>Desulfobacterales</taxon>
        <taxon>Desulfobacteraceae</taxon>
        <taxon>Desulfobacter</taxon>
    </lineage>
</organism>
<evidence type="ECO:0000313" key="6">
    <source>
        <dbReference type="EMBL" id="PIE63456.1"/>
    </source>
</evidence>
<evidence type="ECO:0000313" key="7">
    <source>
        <dbReference type="Proteomes" id="UP000231203"/>
    </source>
</evidence>
<dbReference type="InterPro" id="IPR043519">
    <property type="entry name" value="NT_sf"/>
</dbReference>
<feature type="domain" description="HD" evidence="4">
    <location>
        <begin position="45"/>
        <end position="144"/>
    </location>
</feature>
<dbReference type="FunFam" id="3.30.460.10:FF:000001">
    <property type="entry name" value="GTP pyrophosphokinase RelA"/>
    <property type="match status" value="1"/>
</dbReference>
<keyword evidence="6" id="KW-0808">Transferase</keyword>
<dbReference type="InterPro" id="IPR006674">
    <property type="entry name" value="HD_domain"/>
</dbReference>
<dbReference type="CDD" id="cd01668">
    <property type="entry name" value="TGS_RSH"/>
    <property type="match status" value="1"/>
</dbReference>
<proteinExistence type="inferred from homology"/>
<dbReference type="Gene3D" id="1.10.3210.10">
    <property type="entry name" value="Hypothetical protein af1432"/>
    <property type="match status" value="1"/>
</dbReference>
<dbReference type="InterPro" id="IPR002912">
    <property type="entry name" value="ACT_dom"/>
</dbReference>